<evidence type="ECO:0000313" key="3">
    <source>
        <dbReference type="EMBL" id="PYH90568.1"/>
    </source>
</evidence>
<feature type="compositionally biased region" description="Basic and acidic residues" evidence="1">
    <location>
        <begin position="132"/>
        <end position="180"/>
    </location>
</feature>
<keyword evidence="2" id="KW-1133">Transmembrane helix</keyword>
<sequence>MRQARIFKSPGLGADVKGPPPLGLCSRQVAEKFHGPRKSCRTPQEIGRGGDCRRGRASTRVNRGGEVVGIGRAAKRGPMVGTHKDREWRRSLAGWQRIARASLRSKGFSMLDKSMPAMTGTGRQSGSGGGREGSRNGERWKATRGREKKEEEARKRKRKREGERARARARKGREAEEGRAKPGTGWAPPIGRPRWPRSLRLTMIPIRQVCLHLIDFLLLTIYIAVVFTIALPGRF</sequence>
<evidence type="ECO:0000313" key="4">
    <source>
        <dbReference type="Proteomes" id="UP000247810"/>
    </source>
</evidence>
<accession>A0A319DR35</accession>
<organism evidence="3 4">
    <name type="scientific">Aspergillus ellipticus CBS 707.79</name>
    <dbReference type="NCBI Taxonomy" id="1448320"/>
    <lineage>
        <taxon>Eukaryota</taxon>
        <taxon>Fungi</taxon>
        <taxon>Dikarya</taxon>
        <taxon>Ascomycota</taxon>
        <taxon>Pezizomycotina</taxon>
        <taxon>Eurotiomycetes</taxon>
        <taxon>Eurotiomycetidae</taxon>
        <taxon>Eurotiales</taxon>
        <taxon>Aspergillaceae</taxon>
        <taxon>Aspergillus</taxon>
        <taxon>Aspergillus subgen. Circumdati</taxon>
    </lineage>
</organism>
<feature type="region of interest" description="Disordered" evidence="1">
    <location>
        <begin position="111"/>
        <end position="192"/>
    </location>
</feature>
<dbReference type="VEuPathDB" id="FungiDB:BO71DRAFT_73375"/>
<reference evidence="3 4" key="1">
    <citation type="submission" date="2018-02" db="EMBL/GenBank/DDBJ databases">
        <title>The genomes of Aspergillus section Nigri reveals drivers in fungal speciation.</title>
        <authorList>
            <consortium name="DOE Joint Genome Institute"/>
            <person name="Vesth T.C."/>
            <person name="Nybo J."/>
            <person name="Theobald S."/>
            <person name="Brandl J."/>
            <person name="Frisvad J.C."/>
            <person name="Nielsen K.F."/>
            <person name="Lyhne E.K."/>
            <person name="Kogle M.E."/>
            <person name="Kuo A."/>
            <person name="Riley R."/>
            <person name="Clum A."/>
            <person name="Nolan M."/>
            <person name="Lipzen A."/>
            <person name="Salamov A."/>
            <person name="Henrissat B."/>
            <person name="Wiebenga A."/>
            <person name="De vries R.P."/>
            <person name="Grigoriev I.V."/>
            <person name="Mortensen U.H."/>
            <person name="Andersen M.R."/>
            <person name="Baker S.E."/>
        </authorList>
    </citation>
    <scope>NUCLEOTIDE SEQUENCE [LARGE SCALE GENOMIC DNA]</scope>
    <source>
        <strain evidence="3 4">CBS 707.79</strain>
    </source>
</reference>
<keyword evidence="4" id="KW-1185">Reference proteome</keyword>
<feature type="region of interest" description="Disordered" evidence="1">
    <location>
        <begin position="35"/>
        <end position="65"/>
    </location>
</feature>
<keyword evidence="2" id="KW-0812">Transmembrane</keyword>
<protein>
    <submittedName>
        <fullName evidence="3">Uncharacterized protein</fullName>
    </submittedName>
</protein>
<evidence type="ECO:0000256" key="2">
    <source>
        <dbReference type="SAM" id="Phobius"/>
    </source>
</evidence>
<dbReference type="Proteomes" id="UP000247810">
    <property type="component" value="Unassembled WGS sequence"/>
</dbReference>
<proteinExistence type="predicted"/>
<dbReference type="AlphaFoldDB" id="A0A319DR35"/>
<evidence type="ECO:0000256" key="1">
    <source>
        <dbReference type="SAM" id="MobiDB-lite"/>
    </source>
</evidence>
<name>A0A319DR35_9EURO</name>
<gene>
    <name evidence="3" type="ORF">BO71DRAFT_73375</name>
</gene>
<keyword evidence="2" id="KW-0472">Membrane</keyword>
<dbReference type="EMBL" id="KZ825978">
    <property type="protein sequence ID" value="PYH90568.1"/>
    <property type="molecule type" value="Genomic_DNA"/>
</dbReference>
<feature type="transmembrane region" description="Helical" evidence="2">
    <location>
        <begin position="209"/>
        <end position="231"/>
    </location>
</feature>